<dbReference type="PANTHER" id="PTHR39550:SF1">
    <property type="entry name" value="SLL0658 PROTEIN"/>
    <property type="match status" value="1"/>
</dbReference>
<protein>
    <recommendedName>
        <fullName evidence="3">DUF3368 domain-containing protein</fullName>
    </recommendedName>
</protein>
<reference evidence="1 2" key="1">
    <citation type="submission" date="2021-03" db="EMBL/GenBank/DDBJ databases">
        <authorList>
            <person name="Grouzdev D.S."/>
        </authorList>
    </citation>
    <scope>NUCLEOTIDE SEQUENCE [LARGE SCALE GENOMIC DNA]</scope>
    <source>
        <strain evidence="1 2">M50-1</strain>
    </source>
</reference>
<organism evidence="1 2">
    <name type="scientific">Candidatus Chloroploca mongolica</name>
    <dbReference type="NCBI Taxonomy" id="2528176"/>
    <lineage>
        <taxon>Bacteria</taxon>
        <taxon>Bacillati</taxon>
        <taxon>Chloroflexota</taxon>
        <taxon>Chloroflexia</taxon>
        <taxon>Chloroflexales</taxon>
        <taxon>Chloroflexineae</taxon>
        <taxon>Oscillochloridaceae</taxon>
        <taxon>Candidatus Chloroploca</taxon>
    </lineage>
</organism>
<evidence type="ECO:0000313" key="1">
    <source>
        <dbReference type="EMBL" id="MBP1468878.1"/>
    </source>
</evidence>
<name>A0ABS4DHI2_9CHLR</name>
<dbReference type="RefSeq" id="WP_135482079.1">
    <property type="nucleotide sequence ID" value="NZ_SIJK02000108.1"/>
</dbReference>
<proteinExistence type="predicted"/>
<comment type="caution">
    <text evidence="1">The sequence shown here is derived from an EMBL/GenBank/DDBJ whole genome shotgun (WGS) entry which is preliminary data.</text>
</comment>
<dbReference type="EMBL" id="SIJK02000108">
    <property type="protein sequence ID" value="MBP1468878.1"/>
    <property type="molecule type" value="Genomic_DNA"/>
</dbReference>
<evidence type="ECO:0000313" key="2">
    <source>
        <dbReference type="Proteomes" id="UP001193081"/>
    </source>
</evidence>
<dbReference type="PANTHER" id="PTHR39550">
    <property type="entry name" value="SLL0658 PROTEIN"/>
    <property type="match status" value="1"/>
</dbReference>
<accession>A0ABS4DHI2</accession>
<evidence type="ECO:0008006" key="3">
    <source>
        <dbReference type="Google" id="ProtNLM"/>
    </source>
</evidence>
<sequence>MSIITNTTVLSNFARIGHLDLLRNLFGVLALPLEVLAEIQDAQAEGYTFFDGVEQVITPFAADGWLQLVSMTEAELQLFAMMPARLHRGERACLAIARQRSWLMLTDDRAARDEARRHAVALSGSLGCLVLSVERHHASLDQANRWLASMMAQGYRSPLTDLASLVKPGLPGDPQRG</sequence>
<dbReference type="Proteomes" id="UP001193081">
    <property type="component" value="Unassembled WGS sequence"/>
</dbReference>
<dbReference type="Pfam" id="PF11848">
    <property type="entry name" value="DUF3368"/>
    <property type="match status" value="1"/>
</dbReference>
<keyword evidence="2" id="KW-1185">Reference proteome</keyword>
<gene>
    <name evidence="1" type="ORF">EYB53_024420</name>
</gene>
<dbReference type="InterPro" id="IPR021799">
    <property type="entry name" value="PIN-like_prokaryotic"/>
</dbReference>